<sequence>MALQAEEDFLKQKSRIQWLHTGDQNSSYFFKAINGRQNRNKILSIMGEDGSLIEGDVPVKNEVIRHFQKIIGCSVPSLNRVGKLQTIIHNHISNYQANLMSKGCH</sequence>
<proteinExistence type="predicted"/>
<dbReference type="EMBL" id="JANJYJ010000002">
    <property type="protein sequence ID" value="KAK3225498.1"/>
    <property type="molecule type" value="Genomic_DNA"/>
</dbReference>
<name>A0AAE0AX51_9ROSI</name>
<dbReference type="Proteomes" id="UP001281410">
    <property type="component" value="Unassembled WGS sequence"/>
</dbReference>
<accession>A0AAE0AX51</accession>
<organism evidence="1 2">
    <name type="scientific">Dipteronia sinensis</name>
    <dbReference type="NCBI Taxonomy" id="43782"/>
    <lineage>
        <taxon>Eukaryota</taxon>
        <taxon>Viridiplantae</taxon>
        <taxon>Streptophyta</taxon>
        <taxon>Embryophyta</taxon>
        <taxon>Tracheophyta</taxon>
        <taxon>Spermatophyta</taxon>
        <taxon>Magnoliopsida</taxon>
        <taxon>eudicotyledons</taxon>
        <taxon>Gunneridae</taxon>
        <taxon>Pentapetalae</taxon>
        <taxon>rosids</taxon>
        <taxon>malvids</taxon>
        <taxon>Sapindales</taxon>
        <taxon>Sapindaceae</taxon>
        <taxon>Hippocastanoideae</taxon>
        <taxon>Acereae</taxon>
        <taxon>Dipteronia</taxon>
    </lineage>
</organism>
<comment type="caution">
    <text evidence="1">The sequence shown here is derived from an EMBL/GenBank/DDBJ whole genome shotgun (WGS) entry which is preliminary data.</text>
</comment>
<protein>
    <submittedName>
        <fullName evidence="1">Uncharacterized protein</fullName>
    </submittedName>
</protein>
<dbReference type="AlphaFoldDB" id="A0AAE0AX51"/>
<evidence type="ECO:0000313" key="2">
    <source>
        <dbReference type="Proteomes" id="UP001281410"/>
    </source>
</evidence>
<reference evidence="1" key="1">
    <citation type="journal article" date="2023" name="Plant J.">
        <title>Genome sequences and population genomics provide insights into the demographic history, inbreeding, and mutation load of two 'living fossil' tree species of Dipteronia.</title>
        <authorList>
            <person name="Feng Y."/>
            <person name="Comes H.P."/>
            <person name="Chen J."/>
            <person name="Zhu S."/>
            <person name="Lu R."/>
            <person name="Zhang X."/>
            <person name="Li P."/>
            <person name="Qiu J."/>
            <person name="Olsen K.M."/>
            <person name="Qiu Y."/>
        </authorList>
    </citation>
    <scope>NUCLEOTIDE SEQUENCE</scope>
    <source>
        <strain evidence="1">NBL</strain>
    </source>
</reference>
<keyword evidence="2" id="KW-1185">Reference proteome</keyword>
<gene>
    <name evidence="1" type="ORF">Dsin_005360</name>
</gene>
<evidence type="ECO:0000313" key="1">
    <source>
        <dbReference type="EMBL" id="KAK3225498.1"/>
    </source>
</evidence>